<reference evidence="2" key="2">
    <citation type="submission" date="2015-01" db="EMBL/GenBank/DDBJ databases">
        <title>Evolutionary Origins and Diversification of the Mycorrhizal Mutualists.</title>
        <authorList>
            <consortium name="DOE Joint Genome Institute"/>
            <consortium name="Mycorrhizal Genomics Consortium"/>
            <person name="Kohler A."/>
            <person name="Kuo A."/>
            <person name="Nagy L.G."/>
            <person name="Floudas D."/>
            <person name="Copeland A."/>
            <person name="Barry K.W."/>
            <person name="Cichocki N."/>
            <person name="Veneault-Fourrey C."/>
            <person name="LaButti K."/>
            <person name="Lindquist E.A."/>
            <person name="Lipzen A."/>
            <person name="Lundell T."/>
            <person name="Morin E."/>
            <person name="Murat C."/>
            <person name="Riley R."/>
            <person name="Ohm R."/>
            <person name="Sun H."/>
            <person name="Tunlid A."/>
            <person name="Henrissat B."/>
            <person name="Grigoriev I.V."/>
            <person name="Hibbett D.S."/>
            <person name="Martin F."/>
        </authorList>
    </citation>
    <scope>NUCLEOTIDE SEQUENCE [LARGE SCALE GENOMIC DNA]</scope>
    <source>
        <strain evidence="2">F 1598</strain>
    </source>
</reference>
<proteinExistence type="predicted"/>
<protein>
    <submittedName>
        <fullName evidence="1">Uncharacterized protein</fullName>
    </submittedName>
</protein>
<evidence type="ECO:0000313" key="2">
    <source>
        <dbReference type="Proteomes" id="UP000054166"/>
    </source>
</evidence>
<accession>A0A0C3C843</accession>
<evidence type="ECO:0000313" key="1">
    <source>
        <dbReference type="EMBL" id="KIM85862.1"/>
    </source>
</evidence>
<dbReference type="Proteomes" id="UP000054166">
    <property type="component" value="Unassembled WGS sequence"/>
</dbReference>
<name>A0A0C3C843_PILCF</name>
<dbReference type="STRING" id="765440.A0A0C3C843"/>
<dbReference type="AlphaFoldDB" id="A0A0C3C843"/>
<dbReference type="EMBL" id="KN832984">
    <property type="protein sequence ID" value="KIM85862.1"/>
    <property type="molecule type" value="Genomic_DNA"/>
</dbReference>
<sequence>MFCSVNGFSTVDSAIPILQDAVKIVTPLVLSQNPNPKVGPRNRKSWTKEHREEAERNVILASSLDHLTRLMQEAHAGGTCQEGSYIKVPQSIRKDKTVKIDGVQGDFIAVVTNEASDLVKNRLAHIQEILEDISPDDFEPCNSKEHGFAFDSVHFDTYNCYAEKGDGSPAGVHPHFIYKEQQGNANHTQRATYFSKAVKDNPEQFDAITTALRDICKVVCETLQMQMPDDFNHLRVFCEILPLNQCPATYPFPGFVLNINVCTDAHVDANDDRICVVIPFGPHKGGELVLYEAGLVLQLCEGDILIFPSCHITHFNLHFVGVCGSIVMHSDKEVKSWNANRNSWNGHMIVKR</sequence>
<reference evidence="1 2" key="1">
    <citation type="submission" date="2014-04" db="EMBL/GenBank/DDBJ databases">
        <authorList>
            <consortium name="DOE Joint Genome Institute"/>
            <person name="Kuo A."/>
            <person name="Tarkka M."/>
            <person name="Buscot F."/>
            <person name="Kohler A."/>
            <person name="Nagy L.G."/>
            <person name="Floudas D."/>
            <person name="Copeland A."/>
            <person name="Barry K.W."/>
            <person name="Cichocki N."/>
            <person name="Veneault-Fourrey C."/>
            <person name="LaButti K."/>
            <person name="Lindquist E.A."/>
            <person name="Lipzen A."/>
            <person name="Lundell T."/>
            <person name="Morin E."/>
            <person name="Murat C."/>
            <person name="Sun H."/>
            <person name="Tunlid A."/>
            <person name="Henrissat B."/>
            <person name="Grigoriev I.V."/>
            <person name="Hibbett D.S."/>
            <person name="Martin F."/>
            <person name="Nordberg H.P."/>
            <person name="Cantor M.N."/>
            <person name="Hua S.X."/>
        </authorList>
    </citation>
    <scope>NUCLEOTIDE SEQUENCE [LARGE SCALE GENOMIC DNA]</scope>
    <source>
        <strain evidence="1 2">F 1598</strain>
    </source>
</reference>
<dbReference type="OrthoDB" id="2535938at2759"/>
<keyword evidence="2" id="KW-1185">Reference proteome</keyword>
<organism evidence="1 2">
    <name type="scientific">Piloderma croceum (strain F 1598)</name>
    <dbReference type="NCBI Taxonomy" id="765440"/>
    <lineage>
        <taxon>Eukaryota</taxon>
        <taxon>Fungi</taxon>
        <taxon>Dikarya</taxon>
        <taxon>Basidiomycota</taxon>
        <taxon>Agaricomycotina</taxon>
        <taxon>Agaricomycetes</taxon>
        <taxon>Agaricomycetidae</taxon>
        <taxon>Atheliales</taxon>
        <taxon>Atheliaceae</taxon>
        <taxon>Piloderma</taxon>
    </lineage>
</organism>
<dbReference type="Gene3D" id="3.60.130.30">
    <property type="match status" value="1"/>
</dbReference>
<dbReference type="HOGENOM" id="CLU_787808_0_0_1"/>
<dbReference type="InParanoid" id="A0A0C3C843"/>
<gene>
    <name evidence="1" type="ORF">PILCRDRAFT_5481</name>
</gene>